<dbReference type="RefSeq" id="WP_164648271.1">
    <property type="nucleotide sequence ID" value="NZ_CP047475.1"/>
</dbReference>
<dbReference type="Gene3D" id="3.40.50.300">
    <property type="entry name" value="P-loop containing nucleotide triphosphate hydrolases"/>
    <property type="match status" value="1"/>
</dbReference>
<dbReference type="GO" id="GO:0005524">
    <property type="term" value="F:ATP binding"/>
    <property type="evidence" value="ECO:0007669"/>
    <property type="project" value="UniProtKB-KW"/>
</dbReference>
<accession>A0A7Z2YDK1</accession>
<protein>
    <submittedName>
        <fullName evidence="5">Vitamin B12 ABC transporter ATP-binding protein BtuD</fullName>
    </submittedName>
</protein>
<evidence type="ECO:0000259" key="4">
    <source>
        <dbReference type="PROSITE" id="PS50893"/>
    </source>
</evidence>
<dbReference type="PROSITE" id="PS50893">
    <property type="entry name" value="ABC_TRANSPORTER_2"/>
    <property type="match status" value="1"/>
</dbReference>
<dbReference type="Proteomes" id="UP000464262">
    <property type="component" value="Chromosome 1"/>
</dbReference>
<dbReference type="KEGG" id="vas:GT360_07525"/>
<evidence type="ECO:0000256" key="1">
    <source>
        <dbReference type="ARBA" id="ARBA00022448"/>
    </source>
</evidence>
<dbReference type="AlphaFoldDB" id="A0A7Z2YDK1"/>
<dbReference type="Pfam" id="PF00005">
    <property type="entry name" value="ABC_tran"/>
    <property type="match status" value="1"/>
</dbReference>
<dbReference type="SMART" id="SM00382">
    <property type="entry name" value="AAA"/>
    <property type="match status" value="1"/>
</dbReference>
<keyword evidence="6" id="KW-1185">Reference proteome</keyword>
<gene>
    <name evidence="5" type="primary">btuD</name>
    <name evidence="5" type="ORF">GT360_07525</name>
</gene>
<sequence length="251" mass="28174">MITVKDLAVDHRLLPCSFHIDAGEVLHLLGPNGSGKSTLIAALAGDISYQGKIKMGGKLLNETTLIEQAELRSYLQQSGRPTFNVPVFKYLQVSVPKWVNQASDVFTAVFTHLTEQFELKDKLHKPISHLSGGEWQRVRIVATCLQIWPEYNPHAKFVLFDEPAAALDIRFDSKFHQLAKHLADMGLTVIIANHDLNRSLHHADRVMLLSNGVLKYSGLPSEALTEERVKEVYQTSVVLHDLGKNRLFVFD</sequence>
<keyword evidence="1" id="KW-0813">Transport</keyword>
<keyword evidence="2" id="KW-0547">Nucleotide-binding</keyword>
<dbReference type="InterPro" id="IPR003439">
    <property type="entry name" value="ABC_transporter-like_ATP-bd"/>
</dbReference>
<dbReference type="SUPFAM" id="SSF52540">
    <property type="entry name" value="P-loop containing nucleoside triphosphate hydrolases"/>
    <property type="match status" value="1"/>
</dbReference>
<dbReference type="PANTHER" id="PTHR42734">
    <property type="entry name" value="METAL TRANSPORT SYSTEM ATP-BINDING PROTEIN TM_0124-RELATED"/>
    <property type="match status" value="1"/>
</dbReference>
<evidence type="ECO:0000256" key="3">
    <source>
        <dbReference type="ARBA" id="ARBA00022840"/>
    </source>
</evidence>
<dbReference type="NCBIfam" id="NF002981">
    <property type="entry name" value="PRK03695.1"/>
    <property type="match status" value="1"/>
</dbReference>
<evidence type="ECO:0000313" key="6">
    <source>
        <dbReference type="Proteomes" id="UP000464262"/>
    </source>
</evidence>
<dbReference type="InterPro" id="IPR027417">
    <property type="entry name" value="P-loop_NTPase"/>
</dbReference>
<proteinExistence type="predicted"/>
<dbReference type="EMBL" id="CP047475">
    <property type="protein sequence ID" value="QIA63377.1"/>
    <property type="molecule type" value="Genomic_DNA"/>
</dbReference>
<dbReference type="InterPro" id="IPR050153">
    <property type="entry name" value="Metal_Ion_Import_ABC"/>
</dbReference>
<dbReference type="GO" id="GO:0016887">
    <property type="term" value="F:ATP hydrolysis activity"/>
    <property type="evidence" value="ECO:0007669"/>
    <property type="project" value="InterPro"/>
</dbReference>
<organism evidence="5 6">
    <name type="scientific">Vibrio astriarenae</name>
    <dbReference type="NCBI Taxonomy" id="1481923"/>
    <lineage>
        <taxon>Bacteria</taxon>
        <taxon>Pseudomonadati</taxon>
        <taxon>Pseudomonadota</taxon>
        <taxon>Gammaproteobacteria</taxon>
        <taxon>Vibrionales</taxon>
        <taxon>Vibrionaceae</taxon>
        <taxon>Vibrio</taxon>
    </lineage>
</organism>
<keyword evidence="3 5" id="KW-0067">ATP-binding</keyword>
<dbReference type="PANTHER" id="PTHR42734:SF18">
    <property type="entry name" value="VITAMIN B12 IMPORT ATP-BINDING PROTEIN BTUD"/>
    <property type="match status" value="1"/>
</dbReference>
<reference evidence="5 6" key="1">
    <citation type="submission" date="2020-01" db="EMBL/GenBank/DDBJ databases">
        <title>Whole genome and functional gene identification of agarase of Vibrio HN897.</title>
        <authorList>
            <person name="Liu Y."/>
            <person name="Zhao Z."/>
        </authorList>
    </citation>
    <scope>NUCLEOTIDE SEQUENCE [LARGE SCALE GENOMIC DNA]</scope>
    <source>
        <strain evidence="5 6">HN897</strain>
    </source>
</reference>
<evidence type="ECO:0000256" key="2">
    <source>
        <dbReference type="ARBA" id="ARBA00022741"/>
    </source>
</evidence>
<name>A0A7Z2YDK1_9VIBR</name>
<feature type="domain" description="ABC transporter" evidence="4">
    <location>
        <begin position="2"/>
        <end position="236"/>
    </location>
</feature>
<dbReference type="InterPro" id="IPR003593">
    <property type="entry name" value="AAA+_ATPase"/>
</dbReference>
<evidence type="ECO:0000313" key="5">
    <source>
        <dbReference type="EMBL" id="QIA63377.1"/>
    </source>
</evidence>